<gene>
    <name evidence="1" type="ORF">FYJ43_04475</name>
</gene>
<dbReference type="Pfam" id="PF08798">
    <property type="entry name" value="CRISPR_assoc"/>
    <property type="match status" value="1"/>
</dbReference>
<keyword evidence="2" id="KW-1185">Reference proteome</keyword>
<accession>A0A7K0J5X3</accession>
<dbReference type="SMART" id="SM01101">
    <property type="entry name" value="CRISPR_assoc"/>
    <property type="match status" value="1"/>
</dbReference>
<dbReference type="AlphaFoldDB" id="A0A7K0J5X3"/>
<proteinExistence type="predicted"/>
<reference evidence="1 2" key="1">
    <citation type="submission" date="2019-08" db="EMBL/GenBank/DDBJ databases">
        <title>In-depth cultivation of the pig gut microbiome towards novel bacterial diversity and tailored functional studies.</title>
        <authorList>
            <person name="Wylensek D."/>
            <person name="Hitch T.C.A."/>
            <person name="Clavel T."/>
        </authorList>
    </citation>
    <scope>NUCLEOTIDE SEQUENCE [LARGE SCALE GENOMIC DNA]</scope>
    <source>
        <strain evidence="1 2">WCA-380-WT-3A</strain>
    </source>
</reference>
<sequence length="186" mass="20211">MLTSIDLTRPAAAAALRNVRWLHHRIDGTFSGGRILWAQRTPMHILVRHDAYRPNADMSWIASAGVIAEGHPSDGDTIQLHLVACPCASVRTPGRSRGVRTPITDHDGQITWARQRFRDIIDCAAVDATPLRPVFGHKSSGLVTIRRVDYTVSGRVIDAAALERMVASGVGPGKAYGCGMVMVTHE</sequence>
<protein>
    <submittedName>
        <fullName evidence="1">Type I-E CRISPR-associated protein Cas6/Cse3/CasE</fullName>
    </submittedName>
</protein>
<comment type="caution">
    <text evidence="1">The sequence shown here is derived from an EMBL/GenBank/DDBJ whole genome shotgun (WGS) entry which is preliminary data.</text>
</comment>
<dbReference type="Gene3D" id="3.30.70.1210">
    <property type="entry name" value="Crispr-associated protein, domain 2"/>
    <property type="match status" value="1"/>
</dbReference>
<dbReference type="EMBL" id="VUMG01000002">
    <property type="protein sequence ID" value="MSS45313.1"/>
    <property type="molecule type" value="Genomic_DNA"/>
</dbReference>
<dbReference type="Proteomes" id="UP000466104">
    <property type="component" value="Unassembled WGS sequence"/>
</dbReference>
<dbReference type="SUPFAM" id="SSF117987">
    <property type="entry name" value="CRISPR-associated protein"/>
    <property type="match status" value="1"/>
</dbReference>
<organism evidence="1 2">
    <name type="scientific">Cutibacterium porci</name>
    <dbReference type="NCBI Taxonomy" id="2605781"/>
    <lineage>
        <taxon>Bacteria</taxon>
        <taxon>Bacillati</taxon>
        <taxon>Actinomycetota</taxon>
        <taxon>Actinomycetes</taxon>
        <taxon>Propionibacteriales</taxon>
        <taxon>Propionibacteriaceae</taxon>
        <taxon>Cutibacterium</taxon>
    </lineage>
</organism>
<dbReference type="RefSeq" id="WP_154562446.1">
    <property type="nucleotide sequence ID" value="NZ_VUMG01000002.1"/>
</dbReference>
<evidence type="ECO:0000313" key="2">
    <source>
        <dbReference type="Proteomes" id="UP000466104"/>
    </source>
</evidence>
<dbReference type="InterPro" id="IPR010179">
    <property type="entry name" value="CRISPR-assoc_prot_Cse3"/>
</dbReference>
<name>A0A7K0J5X3_9ACTN</name>
<evidence type="ECO:0000313" key="1">
    <source>
        <dbReference type="EMBL" id="MSS45313.1"/>
    </source>
</evidence>